<feature type="transmembrane region" description="Helical" evidence="1">
    <location>
        <begin position="98"/>
        <end position="119"/>
    </location>
</feature>
<sequence>MLKLCKNHSKSFKVPFGGGGQERKKERENGVIFFFSFASAPSFPLSLAFLSLFLSVSSRLNHHSLSFHSIPHSVPPHHHHHHLPPRSYFDSFPPFQPLSLSLSFSLTPCIFFYCFPLNYGNQSKLRGLLLKALEFDYYNHIYKGW</sequence>
<dbReference type="AlphaFoldDB" id="A0A1D8PH58"/>
<dbReference type="CGD" id="CAL0000202044">
    <property type="gene designation" value="orf19.149"/>
</dbReference>
<feature type="transmembrane region" description="Helical" evidence="1">
    <location>
        <begin position="31"/>
        <end position="54"/>
    </location>
</feature>
<evidence type="ECO:0000313" key="4">
    <source>
        <dbReference type="Proteomes" id="UP000000559"/>
    </source>
</evidence>
<organism evidence="3 4">
    <name type="scientific">Candida albicans (strain SC5314 / ATCC MYA-2876)</name>
    <name type="common">Yeast</name>
    <dbReference type="NCBI Taxonomy" id="237561"/>
    <lineage>
        <taxon>Eukaryota</taxon>
        <taxon>Fungi</taxon>
        <taxon>Dikarya</taxon>
        <taxon>Ascomycota</taxon>
        <taxon>Saccharomycotina</taxon>
        <taxon>Pichiomycetes</taxon>
        <taxon>Debaryomycetaceae</taxon>
        <taxon>Candida/Lodderomyces clade</taxon>
        <taxon>Candida</taxon>
    </lineage>
</organism>
<protein>
    <submittedName>
        <fullName evidence="3">Uncharacterized protein</fullName>
    </submittedName>
</protein>
<keyword evidence="1" id="KW-0812">Transmembrane</keyword>
<accession>A0A1D8PH58</accession>
<keyword evidence="1" id="KW-0472">Membrane</keyword>
<reference evidence="3 4" key="2">
    <citation type="journal article" date="2007" name="Genome Biol.">
        <title>Assembly of the Candida albicans genome into sixteen supercontigs aligned on the eight chromosomes.</title>
        <authorList>
            <person name="van het Hoog M."/>
            <person name="Rast T.J."/>
            <person name="Martchenko M."/>
            <person name="Grindle S."/>
            <person name="Dignard D."/>
            <person name="Hogues H."/>
            <person name="Cuomo C."/>
            <person name="Berriman M."/>
            <person name="Scherer S."/>
            <person name="Magee B.B."/>
            <person name="Whiteway M."/>
            <person name="Chibana H."/>
            <person name="Nantel A."/>
            <person name="Magee P.T."/>
        </authorList>
    </citation>
    <scope>GENOME REANNOTATION</scope>
    <source>
        <strain evidence="4">SC5314 / ATCC MYA-2876</strain>
    </source>
</reference>
<proteinExistence type="predicted"/>
<evidence type="ECO:0000256" key="1">
    <source>
        <dbReference type="SAM" id="Phobius"/>
    </source>
</evidence>
<gene>
    <name evidence="3" type="ordered locus">CAALFM_C204670WA</name>
    <name evidence="2" type="ordered locus">orf19.149</name>
</gene>
<dbReference type="RefSeq" id="XP_710600.2">
    <property type="nucleotide sequence ID" value="XM_705508.2"/>
</dbReference>
<dbReference type="EMBL" id="CP017624">
    <property type="protein sequence ID" value="AOW27491.1"/>
    <property type="molecule type" value="Genomic_DNA"/>
</dbReference>
<keyword evidence="1" id="KW-1133">Transmembrane helix</keyword>
<name>A0A1D8PH58_CANAL</name>
<reference evidence="3 4" key="3">
    <citation type="journal article" date="2013" name="Genome Biol.">
        <title>Assembly of a phased diploid Candida albicans genome facilitates allele-specific measurements and provides a simple model for repeat and indel structure.</title>
        <authorList>
            <person name="Muzzey D."/>
            <person name="Schwartz K."/>
            <person name="Weissman J.S."/>
            <person name="Sherlock G."/>
        </authorList>
    </citation>
    <scope>NUCLEOTIDE SEQUENCE [LARGE SCALE GENOMIC DNA]</scope>
    <source>
        <strain evidence="4">SC5314 / ATCC MYA-2876</strain>
    </source>
</reference>
<keyword evidence="4" id="KW-1185">Reference proteome</keyword>
<dbReference type="InParanoid" id="A0A1D8PH58"/>
<evidence type="ECO:0000313" key="2">
    <source>
        <dbReference type="CGD" id="CAL0000202044"/>
    </source>
</evidence>
<dbReference type="Proteomes" id="UP000000559">
    <property type="component" value="Chromosome 2"/>
</dbReference>
<reference evidence="3 4" key="1">
    <citation type="journal article" date="2004" name="Proc. Natl. Acad. Sci. U.S.A.">
        <title>The diploid genome sequence of Candida albicans.</title>
        <authorList>
            <person name="Jones T."/>
            <person name="Federspiel N.A."/>
            <person name="Chibana H."/>
            <person name="Dungan J."/>
            <person name="Kalman S."/>
            <person name="Magee B.B."/>
            <person name="Newport G."/>
            <person name="Thorstenson Y.R."/>
            <person name="Agabian N."/>
            <person name="Magee P.T."/>
            <person name="Davis R.W."/>
            <person name="Scherer S."/>
        </authorList>
    </citation>
    <scope>NUCLEOTIDE SEQUENCE [LARGE SCALE GENOMIC DNA]</scope>
    <source>
        <strain evidence="4">SC5314 / ATCC MYA-2876</strain>
    </source>
</reference>
<dbReference type="KEGG" id="cal:CAALFM_C204670WA"/>
<dbReference type="GeneID" id="3647789"/>
<evidence type="ECO:0000313" key="3">
    <source>
        <dbReference type="EMBL" id="AOW27491.1"/>
    </source>
</evidence>
<dbReference type="VEuPathDB" id="FungiDB:C2_04670W_A"/>